<evidence type="ECO:0000256" key="2">
    <source>
        <dbReference type="ARBA" id="ARBA00022840"/>
    </source>
</evidence>
<evidence type="ECO:0000313" key="6">
    <source>
        <dbReference type="EMBL" id="EER34422.1"/>
    </source>
</evidence>
<keyword evidence="1 3" id="KW-0547">Nucleotide-binding</keyword>
<dbReference type="PANTHER" id="PTHR44167:SF30">
    <property type="entry name" value="PHOSPHORYLASE KINASE"/>
    <property type="match status" value="1"/>
</dbReference>
<dbReference type="eggNOG" id="KOG0032">
    <property type="taxonomic scope" value="Eukaryota"/>
</dbReference>
<dbReference type="GO" id="GO:0005524">
    <property type="term" value="F:ATP binding"/>
    <property type="evidence" value="ECO:0007669"/>
    <property type="project" value="UniProtKB-UniRule"/>
</dbReference>
<evidence type="ECO:0000256" key="4">
    <source>
        <dbReference type="SAM" id="MobiDB-lite"/>
    </source>
</evidence>
<name>C5M602_CANTT</name>
<evidence type="ECO:0000313" key="7">
    <source>
        <dbReference type="Proteomes" id="UP000002037"/>
    </source>
</evidence>
<dbReference type="PROSITE" id="PS00108">
    <property type="entry name" value="PROTEIN_KINASE_ST"/>
    <property type="match status" value="1"/>
</dbReference>
<feature type="compositionally biased region" description="Low complexity" evidence="4">
    <location>
        <begin position="241"/>
        <end position="260"/>
    </location>
</feature>
<dbReference type="PANTHER" id="PTHR44167">
    <property type="entry name" value="OVARIAN-SPECIFIC SERINE/THREONINE-PROTEIN KINASE LOK-RELATED"/>
    <property type="match status" value="1"/>
</dbReference>
<reference evidence="6 7" key="1">
    <citation type="journal article" date="2009" name="Nature">
        <title>Evolution of pathogenicity and sexual reproduction in eight Candida genomes.</title>
        <authorList>
            <person name="Butler G."/>
            <person name="Rasmussen M.D."/>
            <person name="Lin M.F."/>
            <person name="Santos M.A."/>
            <person name="Sakthikumar S."/>
            <person name="Munro C.A."/>
            <person name="Rheinbay E."/>
            <person name="Grabherr M."/>
            <person name="Forche A."/>
            <person name="Reedy J.L."/>
            <person name="Agrafioti I."/>
            <person name="Arnaud M.B."/>
            <person name="Bates S."/>
            <person name="Brown A.J."/>
            <person name="Brunke S."/>
            <person name="Costanzo M.C."/>
            <person name="Fitzpatrick D.A."/>
            <person name="de Groot P.W."/>
            <person name="Harris D."/>
            <person name="Hoyer L.L."/>
            <person name="Hube B."/>
            <person name="Klis F.M."/>
            <person name="Kodira C."/>
            <person name="Lennard N."/>
            <person name="Logue M.E."/>
            <person name="Martin R."/>
            <person name="Neiman A.M."/>
            <person name="Nikolaou E."/>
            <person name="Quail M.A."/>
            <person name="Quinn J."/>
            <person name="Santos M.C."/>
            <person name="Schmitzberger F.F."/>
            <person name="Sherlock G."/>
            <person name="Shah P."/>
            <person name="Silverstein K.A."/>
            <person name="Skrzypek M.S."/>
            <person name="Soll D."/>
            <person name="Staggs R."/>
            <person name="Stansfield I."/>
            <person name="Stumpf M.P."/>
            <person name="Sudbery P.E."/>
            <person name="Srikantha T."/>
            <person name="Zeng Q."/>
            <person name="Berman J."/>
            <person name="Berriman M."/>
            <person name="Heitman J."/>
            <person name="Gow N.A."/>
            <person name="Lorenz M.C."/>
            <person name="Birren B.W."/>
            <person name="Kellis M."/>
            <person name="Cuomo C.A."/>
        </authorList>
    </citation>
    <scope>NUCLEOTIDE SEQUENCE [LARGE SCALE GENOMIC DNA]</scope>
    <source>
        <strain evidence="7">ATCC MYA-3404 / T1</strain>
    </source>
</reference>
<dbReference type="OrthoDB" id="4062651at2759"/>
<feature type="region of interest" description="Disordered" evidence="4">
    <location>
        <begin position="178"/>
        <end position="201"/>
    </location>
</feature>
<keyword evidence="7" id="KW-1185">Reference proteome</keyword>
<feature type="region of interest" description="Disordered" evidence="4">
    <location>
        <begin position="273"/>
        <end position="298"/>
    </location>
</feature>
<sequence>MDIPLKSQPKVSTVNLLDESKFQIGSTPHNPNTESSNQSQPSHLNPNFLKVRHSSRSQIPLHHHQQQQQQIQGFPPNYSFSRRYSETEKNNFDPETGHRIYEDGKIRPHQSYSTQQQQEDQFNQLESYNINDYKNNNQLHARSHDSINVGYPDETGYEEFIPGLDFSTLVMKWNSNSNSNLDLTRTNTSDYTTQSNTPRSREASYLDLNQLHSKVAPQPIKPSNNQQSKFSYTKLHEFMKSKQQSQLQSQQQSQQSQSRSNIYDINEDNDIIPLTKDNFKSGSPSSGKRETSGTLDSAMLRKKQKSAIDPITGDVNYELIINSLPQNFNELPYSQRKKLVKSFSESIDYSQFSLFAKNYLGSSVGSRNPRGSISISGGGGGNGNGSGSTNSSFSRRHRTGSVNTLAGRLLARTSTTDFKKLQEANRPKYNVDEKNAIVLNHKLGGIIGYGAWGTIRDCTDLSDGTLRAIKIVKSNVDTNQNPKVLQLFKKEISIWSVLKHPNILGLIDYIETDGTIFCLMDRINGGSLFDTVDSWSLFNAGLNTTSGPVGFSFQQQRERLIKCVDYTRQIVNALLYMHEEQGIVHGDLKLENVLISNELNDNTKIVLCDFGMSRVFSTRISRKSSKRQIHNGLHNSGGDNNNNHNNGDNRLSLIIDADTEMARSRSSNVELRKPLMSEDSPNTRKLLFHDDSRVGLDHLFRIHGPSMQSVQLTPVTSHGQDQTDQSPHPIRFNFSKYQQPNHQCDEPVDSNLPHSHIGSLPYASPEILQPSPPPLGPSADVWALGVLLYAMIVGKLPFSHHYEPRLRAMIASGKFNKSDLSKACLLEWLFDDEEESKDNETTAGGLPSTLLQSSSLVDMKRVEQLSQLKKDWEMMDDKSRQEFKFLYDIVIGCLQVDITKRIELSQVYNLLCSYTA</sequence>
<dbReference type="GO" id="GO:0005634">
    <property type="term" value="C:nucleus"/>
    <property type="evidence" value="ECO:0007669"/>
    <property type="project" value="TreeGrafter"/>
</dbReference>
<dbReference type="GO" id="GO:0030447">
    <property type="term" value="P:filamentous growth"/>
    <property type="evidence" value="ECO:0007669"/>
    <property type="project" value="UniProtKB-ARBA"/>
</dbReference>
<evidence type="ECO:0000256" key="1">
    <source>
        <dbReference type="ARBA" id="ARBA00022741"/>
    </source>
</evidence>
<dbReference type="InterPro" id="IPR000719">
    <property type="entry name" value="Prot_kinase_dom"/>
</dbReference>
<dbReference type="AlphaFoldDB" id="C5M602"/>
<dbReference type="PROSITE" id="PS50011">
    <property type="entry name" value="PROTEIN_KINASE_DOM"/>
    <property type="match status" value="1"/>
</dbReference>
<dbReference type="KEGG" id="ctp:CTRG_01283"/>
<feature type="region of interest" description="Disordered" evidence="4">
    <location>
        <begin position="371"/>
        <end position="399"/>
    </location>
</feature>
<feature type="compositionally biased region" description="Basic residues" evidence="4">
    <location>
        <begin position="50"/>
        <end position="65"/>
    </location>
</feature>
<organism evidence="6 7">
    <name type="scientific">Candida tropicalis (strain ATCC MYA-3404 / T1)</name>
    <name type="common">Yeast</name>
    <dbReference type="NCBI Taxonomy" id="294747"/>
    <lineage>
        <taxon>Eukaryota</taxon>
        <taxon>Fungi</taxon>
        <taxon>Dikarya</taxon>
        <taxon>Ascomycota</taxon>
        <taxon>Saccharomycotina</taxon>
        <taxon>Pichiomycetes</taxon>
        <taxon>Debaryomycetaceae</taxon>
        <taxon>Candida/Lodderomyces clade</taxon>
        <taxon>Candida</taxon>
    </lineage>
</organism>
<protein>
    <recommendedName>
        <fullName evidence="5">Protein kinase domain-containing protein</fullName>
    </recommendedName>
</protein>
<dbReference type="InterPro" id="IPR017441">
    <property type="entry name" value="Protein_kinase_ATP_BS"/>
</dbReference>
<dbReference type="Pfam" id="PF00069">
    <property type="entry name" value="Pkinase"/>
    <property type="match status" value="2"/>
</dbReference>
<evidence type="ECO:0000256" key="3">
    <source>
        <dbReference type="PROSITE-ProRule" id="PRU10141"/>
    </source>
</evidence>
<dbReference type="Gene3D" id="1.10.510.10">
    <property type="entry name" value="Transferase(Phosphotransferase) domain 1"/>
    <property type="match status" value="2"/>
</dbReference>
<dbReference type="InterPro" id="IPR011009">
    <property type="entry name" value="Kinase-like_dom_sf"/>
</dbReference>
<dbReference type="PROSITE" id="PS00107">
    <property type="entry name" value="PROTEIN_KINASE_ATP"/>
    <property type="match status" value="1"/>
</dbReference>
<gene>
    <name evidence="6" type="ORF">CTRG_01283</name>
</gene>
<dbReference type="Proteomes" id="UP000002037">
    <property type="component" value="Unassembled WGS sequence"/>
</dbReference>
<dbReference type="GeneID" id="8301008"/>
<dbReference type="SUPFAM" id="SSF56112">
    <property type="entry name" value="Protein kinase-like (PK-like)"/>
    <property type="match status" value="1"/>
</dbReference>
<dbReference type="EMBL" id="GG692396">
    <property type="protein sequence ID" value="EER34422.1"/>
    <property type="molecule type" value="Genomic_DNA"/>
</dbReference>
<keyword evidence="2 3" id="KW-0067">ATP-binding</keyword>
<dbReference type="RefSeq" id="XP_002546977.1">
    <property type="nucleotide sequence ID" value="XM_002546931.1"/>
</dbReference>
<accession>C5M602</accession>
<dbReference type="HOGENOM" id="CLU_010370_1_0_1"/>
<feature type="compositionally biased region" description="Gly residues" evidence="4">
    <location>
        <begin position="376"/>
        <end position="386"/>
    </location>
</feature>
<proteinExistence type="predicted"/>
<feature type="compositionally biased region" description="Low complexity" evidence="4">
    <location>
        <begin position="630"/>
        <end position="650"/>
    </location>
</feature>
<feature type="region of interest" description="Disordered" evidence="4">
    <location>
        <begin position="626"/>
        <end position="650"/>
    </location>
</feature>
<dbReference type="InterPro" id="IPR008271">
    <property type="entry name" value="Ser/Thr_kinase_AS"/>
</dbReference>
<feature type="compositionally biased region" description="Polar residues" evidence="4">
    <location>
        <begin position="23"/>
        <end position="45"/>
    </location>
</feature>
<feature type="binding site" evidence="3">
    <location>
        <position position="470"/>
    </location>
    <ligand>
        <name>ATP</name>
        <dbReference type="ChEBI" id="CHEBI:30616"/>
    </ligand>
</feature>
<evidence type="ECO:0000259" key="5">
    <source>
        <dbReference type="PROSITE" id="PS50011"/>
    </source>
</evidence>
<feature type="region of interest" description="Disordered" evidence="4">
    <location>
        <begin position="240"/>
        <end position="260"/>
    </location>
</feature>
<dbReference type="GO" id="GO:0004674">
    <property type="term" value="F:protein serine/threonine kinase activity"/>
    <property type="evidence" value="ECO:0007669"/>
    <property type="project" value="TreeGrafter"/>
</dbReference>
<dbReference type="STRING" id="294747.C5M602"/>
<feature type="compositionally biased region" description="Polar residues" evidence="4">
    <location>
        <begin position="178"/>
        <end position="198"/>
    </location>
</feature>
<dbReference type="VEuPathDB" id="FungiDB:CTRG_01283"/>
<dbReference type="GO" id="GO:0044773">
    <property type="term" value="P:mitotic DNA damage checkpoint signaling"/>
    <property type="evidence" value="ECO:0007669"/>
    <property type="project" value="TreeGrafter"/>
</dbReference>
<feature type="region of interest" description="Disordered" evidence="4">
    <location>
        <begin position="1"/>
        <end position="74"/>
    </location>
</feature>
<feature type="domain" description="Protein kinase" evidence="5">
    <location>
        <begin position="441"/>
        <end position="911"/>
    </location>
</feature>
<dbReference type="SMART" id="SM00220">
    <property type="entry name" value="S_TKc"/>
    <property type="match status" value="1"/>
</dbReference>